<dbReference type="RefSeq" id="WP_088711637.1">
    <property type="nucleotide sequence ID" value="NZ_NFZT01000001.1"/>
</dbReference>
<dbReference type="Gene3D" id="3.40.190.10">
    <property type="entry name" value="Periplasmic binding protein-like II"/>
    <property type="match status" value="2"/>
</dbReference>
<name>A0A219B3D2_9SPHN</name>
<dbReference type="EMBL" id="NFZT01000001">
    <property type="protein sequence ID" value="OWV32847.1"/>
    <property type="molecule type" value="Genomic_DNA"/>
</dbReference>
<evidence type="ECO:0000313" key="3">
    <source>
        <dbReference type="EMBL" id="OWV32847.1"/>
    </source>
</evidence>
<evidence type="ECO:0000313" key="4">
    <source>
        <dbReference type="Proteomes" id="UP000198462"/>
    </source>
</evidence>
<sequence length="353" mass="38446">MRLFTGLATCLVLLSGCSDGPATGENSSAVAGGEPIRIVGSSTVYPFTTAVSENLKNMMPEISTPIVESTGTGGGLQLFCSGVGLQYPDIANASRRIKTSEVERCRRNGVNDIIEIQVGVDGIAFAQSRDAQPMELTARQLYRALAATTPEGEENEVENWNEVDPGLPDRPIEVLGPPPTSGTRDAFNELVMTVGCETYPELAALEETDETEFETRCTRLREDGAFVESGENDNLIVQKLVSNPRAIGIFGYSYLEENLDKVEPLQLDGVMPTYEAIASNEYEAARPLYIYVKGEHLPAKPAIREFLAEYTAERTTGPDGYLRGRGLIAMPEARRTENRLIAEEARVLDASEL</sequence>
<dbReference type="Proteomes" id="UP000198462">
    <property type="component" value="Unassembled WGS sequence"/>
</dbReference>
<evidence type="ECO:0000259" key="2">
    <source>
        <dbReference type="Pfam" id="PF12849"/>
    </source>
</evidence>
<proteinExistence type="predicted"/>
<keyword evidence="4" id="KW-1185">Reference proteome</keyword>
<organism evidence="3 4">
    <name type="scientific">Pacificimonas flava</name>
    <dbReference type="NCBI Taxonomy" id="1234595"/>
    <lineage>
        <taxon>Bacteria</taxon>
        <taxon>Pseudomonadati</taxon>
        <taxon>Pseudomonadota</taxon>
        <taxon>Alphaproteobacteria</taxon>
        <taxon>Sphingomonadales</taxon>
        <taxon>Sphingosinicellaceae</taxon>
        <taxon>Pacificimonas</taxon>
    </lineage>
</organism>
<keyword evidence="1" id="KW-0732">Signal</keyword>
<dbReference type="InterPro" id="IPR050811">
    <property type="entry name" value="Phosphate_ABC_transporter"/>
</dbReference>
<protein>
    <submittedName>
        <fullName evidence="3">Phosphate ABC transporter substrate-binding protein</fullName>
    </submittedName>
</protein>
<reference evidence="4" key="1">
    <citation type="submission" date="2017-05" db="EMBL/GenBank/DDBJ databases">
        <authorList>
            <person name="Lin X."/>
        </authorList>
    </citation>
    <scope>NUCLEOTIDE SEQUENCE [LARGE SCALE GENOMIC DNA]</scope>
    <source>
        <strain evidence="4">JLT2012</strain>
    </source>
</reference>
<dbReference type="PANTHER" id="PTHR30570:SF1">
    <property type="entry name" value="PHOSPHATE-BINDING PROTEIN PSTS"/>
    <property type="match status" value="1"/>
</dbReference>
<feature type="domain" description="PBP" evidence="2">
    <location>
        <begin position="34"/>
        <end position="313"/>
    </location>
</feature>
<evidence type="ECO:0000256" key="1">
    <source>
        <dbReference type="ARBA" id="ARBA00022729"/>
    </source>
</evidence>
<dbReference type="OrthoDB" id="9790048at2"/>
<accession>A0A219B3D2</accession>
<dbReference type="InterPro" id="IPR024370">
    <property type="entry name" value="PBP_domain"/>
</dbReference>
<gene>
    <name evidence="3" type="ORF">B5C34_04850</name>
</gene>
<dbReference type="SUPFAM" id="SSF53850">
    <property type="entry name" value="Periplasmic binding protein-like II"/>
    <property type="match status" value="1"/>
</dbReference>
<dbReference type="AlphaFoldDB" id="A0A219B3D2"/>
<comment type="caution">
    <text evidence="3">The sequence shown here is derived from an EMBL/GenBank/DDBJ whole genome shotgun (WGS) entry which is preliminary data.</text>
</comment>
<dbReference type="PANTHER" id="PTHR30570">
    <property type="entry name" value="PERIPLASMIC PHOSPHATE BINDING COMPONENT OF PHOSPHATE ABC TRANSPORTER"/>
    <property type="match status" value="1"/>
</dbReference>
<dbReference type="PROSITE" id="PS51257">
    <property type="entry name" value="PROKAR_LIPOPROTEIN"/>
    <property type="match status" value="1"/>
</dbReference>
<dbReference type="Pfam" id="PF12849">
    <property type="entry name" value="PBP_like_2"/>
    <property type="match status" value="1"/>
</dbReference>